<dbReference type="AlphaFoldDB" id="A0A0F9XFV7"/>
<gene>
    <name evidence="1" type="ORF">LCGC14_0223360</name>
</gene>
<comment type="caution">
    <text evidence="1">The sequence shown here is derived from an EMBL/GenBank/DDBJ whole genome shotgun (WGS) entry which is preliminary data.</text>
</comment>
<evidence type="ECO:0000313" key="1">
    <source>
        <dbReference type="EMBL" id="KKN90753.1"/>
    </source>
</evidence>
<accession>A0A0F9XFV7</accession>
<organism evidence="1">
    <name type="scientific">marine sediment metagenome</name>
    <dbReference type="NCBI Taxonomy" id="412755"/>
    <lineage>
        <taxon>unclassified sequences</taxon>
        <taxon>metagenomes</taxon>
        <taxon>ecological metagenomes</taxon>
    </lineage>
</organism>
<proteinExistence type="predicted"/>
<protein>
    <submittedName>
        <fullName evidence="1">Uncharacterized protein</fullName>
    </submittedName>
</protein>
<name>A0A0F9XFV7_9ZZZZ</name>
<reference evidence="1" key="1">
    <citation type="journal article" date="2015" name="Nature">
        <title>Complex archaea that bridge the gap between prokaryotes and eukaryotes.</title>
        <authorList>
            <person name="Spang A."/>
            <person name="Saw J.H."/>
            <person name="Jorgensen S.L."/>
            <person name="Zaremba-Niedzwiedzka K."/>
            <person name="Martijn J."/>
            <person name="Lind A.E."/>
            <person name="van Eijk R."/>
            <person name="Schleper C."/>
            <person name="Guy L."/>
            <person name="Ettema T.J."/>
        </authorList>
    </citation>
    <scope>NUCLEOTIDE SEQUENCE</scope>
</reference>
<sequence>MVKKLDKMVLCTLAIMGLRTQLSNVSNSILDFTLGEREDLYTLKKQIRANTLYFDVVNNNCHLTSTLTKSIEKLFLDINQLDIEWDAYVEFGKKRD</sequence>
<dbReference type="EMBL" id="LAZR01000107">
    <property type="protein sequence ID" value="KKN90753.1"/>
    <property type="molecule type" value="Genomic_DNA"/>
</dbReference>